<name>A0A975SZG2_9ACTN</name>
<dbReference type="AlphaFoldDB" id="A0A975SZG2"/>
<dbReference type="EMBL" id="CP077062">
    <property type="protein sequence ID" value="QWZ08701.1"/>
    <property type="molecule type" value="Genomic_DNA"/>
</dbReference>
<accession>A0A975SZG2</accession>
<reference evidence="2" key="1">
    <citation type="submission" date="2021-06" db="EMBL/GenBank/DDBJ databases">
        <title>Complete genome sequence of Nocardioides sp. G188.</title>
        <authorList>
            <person name="Im W.-T."/>
        </authorList>
    </citation>
    <scope>NUCLEOTIDE SEQUENCE</scope>
    <source>
        <strain evidence="2">G188</strain>
    </source>
</reference>
<feature type="compositionally biased region" description="Pro residues" evidence="1">
    <location>
        <begin position="432"/>
        <end position="443"/>
    </location>
</feature>
<sequence>MSAHIWHRADARPGRARPAGGRTRRLVAAAATLVLVAAGVEAATATTQVVQKNPGGVTAVGPVNGDNGFPAWYADKVGTRLELCLDGDNLLCGFLPGDIPDETQPVSFPENFPEEVFYFLAGSSLDLPGGGRAVLTLGLEAAFANEVAPGEQMTFARQRIVVKGAPANTTLTFRHPYGSLTIDTDRTGAGRLVEDISPATGNFATALKGNLGPFLRWDPATAPSAPAGYLGDPAQDHTVVGSPFGFNRFAVTGAGLDASTDQFTVQGKLSTNTGVQADSAVTDGDYIDITASSTGTQLQVEGQPGVIATTPMVTDPGSDRFYARVRVTGPVPSQVKLVNIGDRPASSSTVPVTRDGGIIVTRATYDGARLVVAATSTRGYPLTVAGVGRLDDDQATAFALAAPPASVVVSHADGGSATLPVRVVGGSATPQALPPVPPDPDPGPVVDTGGGAAPSGPAAVATAAVTGLARGASTQLDGSASTGAVAYQWSQLSGPPVSLSSTTVAKPTVSVPFFTKTTDTTPVPAAAEGPARLQLVVTGPDGTTSSPATVDLTVVTDDLVIDAGARHRLGNELRVSGTSTLPGATGVLAPATSVLVYDTTPGRAVTKLGTAPVTTLGTWSLKVSPGPTRQVTSVLVQSTRGGTSSSSVATK</sequence>
<evidence type="ECO:0000256" key="1">
    <source>
        <dbReference type="SAM" id="MobiDB-lite"/>
    </source>
</evidence>
<feature type="region of interest" description="Disordered" evidence="1">
    <location>
        <begin position="1"/>
        <end position="21"/>
    </location>
</feature>
<gene>
    <name evidence="2" type="ORF">KRR39_02250</name>
</gene>
<keyword evidence="3" id="KW-1185">Reference proteome</keyword>
<feature type="region of interest" description="Disordered" evidence="1">
    <location>
        <begin position="426"/>
        <end position="454"/>
    </location>
</feature>
<proteinExistence type="predicted"/>
<dbReference type="RefSeq" id="WP_216940385.1">
    <property type="nucleotide sequence ID" value="NZ_CP077062.1"/>
</dbReference>
<organism evidence="2 3">
    <name type="scientific">Nocardioides panacis</name>
    <dbReference type="NCBI Taxonomy" id="2849501"/>
    <lineage>
        <taxon>Bacteria</taxon>
        <taxon>Bacillati</taxon>
        <taxon>Actinomycetota</taxon>
        <taxon>Actinomycetes</taxon>
        <taxon>Propionibacteriales</taxon>
        <taxon>Nocardioidaceae</taxon>
        <taxon>Nocardioides</taxon>
    </lineage>
</organism>
<dbReference type="KEGG" id="nps:KRR39_02250"/>
<dbReference type="Proteomes" id="UP000683575">
    <property type="component" value="Chromosome"/>
</dbReference>
<evidence type="ECO:0000313" key="3">
    <source>
        <dbReference type="Proteomes" id="UP000683575"/>
    </source>
</evidence>
<evidence type="ECO:0000313" key="2">
    <source>
        <dbReference type="EMBL" id="QWZ08701.1"/>
    </source>
</evidence>
<protein>
    <submittedName>
        <fullName evidence="2">Uncharacterized protein</fullName>
    </submittedName>
</protein>